<dbReference type="InterPro" id="IPR043128">
    <property type="entry name" value="Rev_trsase/Diguanyl_cyclase"/>
</dbReference>
<dbReference type="GO" id="GO:0035613">
    <property type="term" value="F:RNA stem-loop binding"/>
    <property type="evidence" value="ECO:0007669"/>
    <property type="project" value="TreeGrafter"/>
</dbReference>
<dbReference type="SUPFAM" id="SSF56672">
    <property type="entry name" value="DNA/RNA polymerases"/>
    <property type="match status" value="1"/>
</dbReference>
<dbReference type="PANTHER" id="PTHR41694">
    <property type="entry name" value="ENDOGENOUS RETROVIRUS GROUP K MEMBER POL PROTEIN"/>
    <property type="match status" value="1"/>
</dbReference>
<gene>
    <name evidence="8" type="primary">Ervk19_0</name>
    <name evidence="8" type="ORF">PASAMO_R11254</name>
</gene>
<dbReference type="AlphaFoldDB" id="A0A852DP00"/>
<dbReference type="PANTHER" id="PTHR41694:SF3">
    <property type="entry name" value="RNA-DIRECTED DNA POLYMERASE-RELATED"/>
    <property type="match status" value="1"/>
</dbReference>
<feature type="non-terminal residue" evidence="8">
    <location>
        <position position="206"/>
    </location>
</feature>
<accession>A0A852DP00</accession>
<dbReference type="EMBL" id="WBNP01005647">
    <property type="protein sequence ID" value="NXP94562.1"/>
    <property type="molecule type" value="Genomic_DNA"/>
</dbReference>
<evidence type="ECO:0000313" key="8">
    <source>
        <dbReference type="EMBL" id="NXP94562.1"/>
    </source>
</evidence>
<keyword evidence="5" id="KW-0378">Hydrolase</keyword>
<dbReference type="GO" id="GO:0003964">
    <property type="term" value="F:RNA-directed DNA polymerase activity"/>
    <property type="evidence" value="ECO:0007669"/>
    <property type="project" value="UniProtKB-KW"/>
</dbReference>
<dbReference type="Gene3D" id="3.30.70.270">
    <property type="match status" value="1"/>
</dbReference>
<dbReference type="Pfam" id="PF06817">
    <property type="entry name" value="RVT_thumb"/>
    <property type="match status" value="1"/>
</dbReference>
<proteinExistence type="predicted"/>
<dbReference type="Proteomes" id="UP000625584">
    <property type="component" value="Unassembled WGS sequence"/>
</dbReference>
<feature type="domain" description="Reverse transcriptase thumb" evidence="7">
    <location>
        <begin position="2"/>
        <end position="48"/>
    </location>
</feature>
<organism evidence="8 9">
    <name type="scientific">Passerina amoena</name>
    <name type="common">Lazuli bunting</name>
    <dbReference type="NCBI Taxonomy" id="142471"/>
    <lineage>
        <taxon>Eukaryota</taxon>
        <taxon>Metazoa</taxon>
        <taxon>Chordata</taxon>
        <taxon>Craniata</taxon>
        <taxon>Vertebrata</taxon>
        <taxon>Euteleostomi</taxon>
        <taxon>Archelosauria</taxon>
        <taxon>Archosauria</taxon>
        <taxon>Dinosauria</taxon>
        <taxon>Saurischia</taxon>
        <taxon>Theropoda</taxon>
        <taxon>Coelurosauria</taxon>
        <taxon>Aves</taxon>
        <taxon>Neognathae</taxon>
        <taxon>Neoaves</taxon>
        <taxon>Telluraves</taxon>
        <taxon>Australaves</taxon>
        <taxon>Passeriformes</taxon>
        <taxon>Cardinalidae</taxon>
        <taxon>Passerina</taxon>
    </lineage>
</organism>
<feature type="non-terminal residue" evidence="8">
    <location>
        <position position="1"/>
    </location>
</feature>
<keyword evidence="1" id="KW-0808">Transferase</keyword>
<dbReference type="InterPro" id="IPR043502">
    <property type="entry name" value="DNA/RNA_pol_sf"/>
</dbReference>
<dbReference type="GO" id="GO:0004519">
    <property type="term" value="F:endonuclease activity"/>
    <property type="evidence" value="ECO:0007669"/>
    <property type="project" value="UniProtKB-KW"/>
</dbReference>
<evidence type="ECO:0000256" key="6">
    <source>
        <dbReference type="ARBA" id="ARBA00022918"/>
    </source>
</evidence>
<evidence type="ECO:0000259" key="7">
    <source>
        <dbReference type="Pfam" id="PF06817"/>
    </source>
</evidence>
<evidence type="ECO:0000256" key="5">
    <source>
        <dbReference type="ARBA" id="ARBA00022801"/>
    </source>
</evidence>
<evidence type="ECO:0000256" key="2">
    <source>
        <dbReference type="ARBA" id="ARBA00022695"/>
    </source>
</evidence>
<name>A0A852DP00_PASAF</name>
<evidence type="ECO:0000256" key="1">
    <source>
        <dbReference type="ARBA" id="ARBA00022679"/>
    </source>
</evidence>
<keyword evidence="4" id="KW-0255">Endonuclease</keyword>
<keyword evidence="6" id="KW-0695">RNA-directed DNA polymerase</keyword>
<evidence type="ECO:0000313" key="9">
    <source>
        <dbReference type="Proteomes" id="UP000625584"/>
    </source>
</evidence>
<keyword evidence="3" id="KW-0540">Nuclease</keyword>
<keyword evidence="9" id="KW-1185">Reference proteome</keyword>
<keyword evidence="2" id="KW-0548">Nucleotidyltransferase</keyword>
<protein>
    <submittedName>
        <fullName evidence="8">POK19 protein</fullName>
    </submittedName>
</protein>
<evidence type="ECO:0000256" key="4">
    <source>
        <dbReference type="ARBA" id="ARBA00022759"/>
    </source>
</evidence>
<reference evidence="8" key="1">
    <citation type="submission" date="2019-09" db="EMBL/GenBank/DDBJ databases">
        <title>Bird 10,000 Genomes (B10K) Project - Family phase.</title>
        <authorList>
            <person name="Zhang G."/>
        </authorList>
    </citation>
    <scope>NUCLEOTIDE SEQUENCE</scope>
    <source>
        <strain evidence="8">OUT-0017</strain>
        <tissue evidence="8">Muscle</tissue>
    </source>
</reference>
<dbReference type="GO" id="GO:0016787">
    <property type="term" value="F:hydrolase activity"/>
    <property type="evidence" value="ECO:0007669"/>
    <property type="project" value="UniProtKB-KW"/>
</dbReference>
<evidence type="ECO:0000256" key="3">
    <source>
        <dbReference type="ARBA" id="ARBA00022722"/>
    </source>
</evidence>
<dbReference type="InterPro" id="IPR010661">
    <property type="entry name" value="RVT_thumb"/>
</dbReference>
<comment type="caution">
    <text evidence="8">The sequence shown here is derived from an EMBL/GenBank/DDBJ whole genome shotgun (WGS) entry which is preliminary data.</text>
</comment>
<sequence>ELCRSISWICPLLGIMTEDLAMLFNLLRSCEDLNSQCTITPEANVAIQKVSKALTSRQAHHVDSSLPFCFAVLGKSSKFYGIILQWDPTLKDQLLIIECVFQSHQPIKTITTPQDLMARLITKARAHLWTLAGCDFTCICLLLTLKDLDTLLQTNKNLQFPLDSYPGQISTHFPKCKLLNSTFNLVSKSLKSRTPLKALRGFTDGS</sequence>